<comment type="caution">
    <text evidence="2">The sequence shown here is derived from an EMBL/GenBank/DDBJ whole genome shotgun (WGS) entry which is preliminary data.</text>
</comment>
<evidence type="ECO:0000313" key="2">
    <source>
        <dbReference type="EMBL" id="GAI89887.1"/>
    </source>
</evidence>
<organism evidence="2">
    <name type="scientific">marine sediment metagenome</name>
    <dbReference type="NCBI Taxonomy" id="412755"/>
    <lineage>
        <taxon>unclassified sequences</taxon>
        <taxon>metagenomes</taxon>
        <taxon>ecological metagenomes</taxon>
    </lineage>
</organism>
<dbReference type="EMBL" id="BARW01021596">
    <property type="protein sequence ID" value="GAI89887.1"/>
    <property type="molecule type" value="Genomic_DNA"/>
</dbReference>
<dbReference type="AlphaFoldDB" id="X1SA32"/>
<evidence type="ECO:0000256" key="1">
    <source>
        <dbReference type="SAM" id="MobiDB-lite"/>
    </source>
</evidence>
<sequence length="97" mass="11344">YDGEDHVYSCGAGEDRPPDDKEGGRYRAHKIPCNNDECFLLFNAIPGNRPDSNKMYQYINHYYDQHTGKESLFIYLRTLFYFSAYIYHKEASSTEGK</sequence>
<proteinExistence type="predicted"/>
<feature type="region of interest" description="Disordered" evidence="1">
    <location>
        <begin position="1"/>
        <end position="25"/>
    </location>
</feature>
<accession>X1SA32</accession>
<reference evidence="2" key="1">
    <citation type="journal article" date="2014" name="Front. Microbiol.">
        <title>High frequency of phylogenetically diverse reductive dehalogenase-homologous genes in deep subseafloor sedimentary metagenomes.</title>
        <authorList>
            <person name="Kawai M."/>
            <person name="Futagami T."/>
            <person name="Toyoda A."/>
            <person name="Takaki Y."/>
            <person name="Nishi S."/>
            <person name="Hori S."/>
            <person name="Arai W."/>
            <person name="Tsubouchi T."/>
            <person name="Morono Y."/>
            <person name="Uchiyama I."/>
            <person name="Ito T."/>
            <person name="Fujiyama A."/>
            <person name="Inagaki F."/>
            <person name="Takami H."/>
        </authorList>
    </citation>
    <scope>NUCLEOTIDE SEQUENCE</scope>
    <source>
        <strain evidence="2">Expedition CK06-06</strain>
    </source>
</reference>
<protein>
    <submittedName>
        <fullName evidence="2">Uncharacterized protein</fullName>
    </submittedName>
</protein>
<feature type="non-terminal residue" evidence="2">
    <location>
        <position position="1"/>
    </location>
</feature>
<gene>
    <name evidence="2" type="ORF">S12H4_36245</name>
</gene>
<name>X1SA32_9ZZZZ</name>